<dbReference type="InterPro" id="IPR037847">
    <property type="entry name" value="GRAMDC4"/>
</dbReference>
<evidence type="ECO:0000313" key="3">
    <source>
        <dbReference type="EMBL" id="EON63023.1"/>
    </source>
</evidence>
<organism evidence="3 4">
    <name type="scientific">Coniosporium apollinis (strain CBS 100218)</name>
    <name type="common">Rock-inhabiting black yeast</name>
    <dbReference type="NCBI Taxonomy" id="1168221"/>
    <lineage>
        <taxon>Eukaryota</taxon>
        <taxon>Fungi</taxon>
        <taxon>Dikarya</taxon>
        <taxon>Ascomycota</taxon>
        <taxon>Pezizomycotina</taxon>
        <taxon>Dothideomycetes</taxon>
        <taxon>Dothideomycetes incertae sedis</taxon>
        <taxon>Coniosporium</taxon>
    </lineage>
</organism>
<accession>R7YMD0</accession>
<feature type="compositionally biased region" description="Basic and acidic residues" evidence="1">
    <location>
        <begin position="1"/>
        <end position="17"/>
    </location>
</feature>
<keyword evidence="2" id="KW-0812">Transmembrane</keyword>
<gene>
    <name evidence="3" type="ORF">W97_02249</name>
</gene>
<feature type="region of interest" description="Disordered" evidence="1">
    <location>
        <begin position="1"/>
        <end position="89"/>
    </location>
</feature>
<feature type="transmembrane region" description="Helical" evidence="2">
    <location>
        <begin position="433"/>
        <end position="451"/>
    </location>
</feature>
<dbReference type="RefSeq" id="XP_007778340.1">
    <property type="nucleotide sequence ID" value="XM_007780150.1"/>
</dbReference>
<dbReference type="Proteomes" id="UP000016924">
    <property type="component" value="Unassembled WGS sequence"/>
</dbReference>
<dbReference type="EMBL" id="JH767561">
    <property type="protein sequence ID" value="EON63023.1"/>
    <property type="molecule type" value="Genomic_DNA"/>
</dbReference>
<keyword evidence="2" id="KW-0472">Membrane</keyword>
<evidence type="ECO:0000256" key="2">
    <source>
        <dbReference type="SAM" id="Phobius"/>
    </source>
</evidence>
<evidence type="ECO:0008006" key="5">
    <source>
        <dbReference type="Google" id="ProtNLM"/>
    </source>
</evidence>
<feature type="compositionally biased region" description="Basic and acidic residues" evidence="1">
    <location>
        <begin position="33"/>
        <end position="69"/>
    </location>
</feature>
<feature type="region of interest" description="Disordered" evidence="1">
    <location>
        <begin position="686"/>
        <end position="711"/>
    </location>
</feature>
<dbReference type="GO" id="GO:0006915">
    <property type="term" value="P:apoptotic process"/>
    <property type="evidence" value="ECO:0007669"/>
    <property type="project" value="InterPro"/>
</dbReference>
<dbReference type="OrthoDB" id="1708389at2759"/>
<reference evidence="4" key="1">
    <citation type="submission" date="2012-06" db="EMBL/GenBank/DDBJ databases">
        <title>The genome sequence of Coniosporium apollinis CBS 100218.</title>
        <authorList>
            <consortium name="The Broad Institute Genome Sequencing Platform"/>
            <person name="Cuomo C."/>
            <person name="Gorbushina A."/>
            <person name="Noack S."/>
            <person name="Walker B."/>
            <person name="Young S.K."/>
            <person name="Zeng Q."/>
            <person name="Gargeya S."/>
            <person name="Fitzgerald M."/>
            <person name="Haas B."/>
            <person name="Abouelleil A."/>
            <person name="Alvarado L."/>
            <person name="Arachchi H.M."/>
            <person name="Berlin A.M."/>
            <person name="Chapman S.B."/>
            <person name="Goldberg J."/>
            <person name="Griggs A."/>
            <person name="Gujja S."/>
            <person name="Hansen M."/>
            <person name="Howarth C."/>
            <person name="Imamovic A."/>
            <person name="Larimer J."/>
            <person name="McCowan C."/>
            <person name="Montmayeur A."/>
            <person name="Murphy C."/>
            <person name="Neiman D."/>
            <person name="Pearson M."/>
            <person name="Priest M."/>
            <person name="Roberts A."/>
            <person name="Saif S."/>
            <person name="Shea T."/>
            <person name="Sisk P."/>
            <person name="Sykes S."/>
            <person name="Wortman J."/>
            <person name="Nusbaum C."/>
            <person name="Birren B."/>
        </authorList>
    </citation>
    <scope>NUCLEOTIDE SEQUENCE [LARGE SCALE GENOMIC DNA]</scope>
    <source>
        <strain evidence="4">CBS 100218</strain>
    </source>
</reference>
<dbReference type="HOGENOM" id="CLU_022814_1_0_1"/>
<feature type="compositionally biased region" description="Basic residues" evidence="1">
    <location>
        <begin position="70"/>
        <end position="85"/>
    </location>
</feature>
<keyword evidence="2" id="KW-1133">Transmembrane helix</keyword>
<dbReference type="PANTHER" id="PTHR37402">
    <property type="entry name" value="GRAM DOMAIN-CONTAINING PROTEIN 4"/>
    <property type="match status" value="1"/>
</dbReference>
<keyword evidence="4" id="KW-1185">Reference proteome</keyword>
<evidence type="ECO:0000313" key="4">
    <source>
        <dbReference type="Proteomes" id="UP000016924"/>
    </source>
</evidence>
<dbReference type="AlphaFoldDB" id="R7YMD0"/>
<feature type="transmembrane region" description="Helical" evidence="2">
    <location>
        <begin position="329"/>
        <end position="356"/>
    </location>
</feature>
<dbReference type="PANTHER" id="PTHR37402:SF1">
    <property type="entry name" value="GRAM DOMAIN-CONTAINING PROTEIN 4"/>
    <property type="match status" value="1"/>
</dbReference>
<dbReference type="STRING" id="1168221.R7YMD0"/>
<dbReference type="OMA" id="WDIPTHA"/>
<protein>
    <recommendedName>
        <fullName evidence="5">GRAM domain-containing protein</fullName>
    </recommendedName>
</protein>
<dbReference type="GeneID" id="19899560"/>
<proteinExistence type="predicted"/>
<name>R7YMD0_CONA1</name>
<feature type="compositionally biased region" description="Basic and acidic residues" evidence="1">
    <location>
        <begin position="692"/>
        <end position="703"/>
    </location>
</feature>
<sequence length="722" mass="82589">MPHPEDPWTEQTFDHTISDPVSDFRTTTSDEPPLAHHSERLGDASTGEEGKSEVSTEQADDGHTKPSKRERIKRLGQKTKLKVKRAVGADDTREKIQVEYDGIPDTVENDPAFNPQKIFGEQQTVSDTVEKSLGALKKAAHVVAHPKEALQHQAASKLATSEHPYLSQKADAIFLEAHEELSRAQSSADGFSDDEERVEHMRDVVEDIEHHRESMKVAWTTSRFVYRARTVPKTKIDYPRKPDYREYDENGQYVRFRWPEYIGHHLLYEVQTYTSHYIDEVDADELPFDRDVLVKHCERLIMASSPWQSWFASLRKVYTWEDPMHTAKWLAIFSLLWVSDCVISFFWVYIVFIVVANRYQARSVDSLRASHERAVDESTSAFMFGEIINRHGSGDWIEPTLNEIGPWAQIQLSDLADFFEIITNFYEWKDPRMTAATVFFFSCCVALGLLTPTGWSMRSVTLIGILIFFFCRPIATRYPKYRHIVSPIRYIFWDIPTHAEWSFRYLRRYAQETREKIINRKIEQQFQDEDGSLNPTVAPQSHAIPMLVEASSAGGPYATDESDDSADYETADEAFYVSEEADFLSFRCRWHGQVGQLAIYTGGIRFIRSFPKKELWRRRYAELVELRKLSTSAKLKLGKTDKLLEFAFTDGTIDQVEAMRVRDEAFNTIVGFSGLRWQVLQPLAGGGTSAGGEKDMSGKKDGSGKPPGGFVDGVGKTLKKIF</sequence>
<dbReference type="eggNOG" id="ENOG502QS59">
    <property type="taxonomic scope" value="Eukaryota"/>
</dbReference>
<evidence type="ECO:0000256" key="1">
    <source>
        <dbReference type="SAM" id="MobiDB-lite"/>
    </source>
</evidence>